<accession>A0ABW1SMZ9</accession>
<comment type="function">
    <text evidence="3">Responsible for synthesis of pseudouridine from uracil.</text>
</comment>
<comment type="catalytic activity">
    <reaction evidence="1 3">
        <text>a uridine in RNA = a pseudouridine in RNA</text>
        <dbReference type="Rhea" id="RHEA:48348"/>
        <dbReference type="Rhea" id="RHEA-COMP:12068"/>
        <dbReference type="Rhea" id="RHEA-COMP:12069"/>
        <dbReference type="ChEBI" id="CHEBI:65314"/>
        <dbReference type="ChEBI" id="CHEBI:65315"/>
    </reaction>
</comment>
<evidence type="ECO:0000313" key="5">
    <source>
        <dbReference type="EMBL" id="MFC6202653.1"/>
    </source>
</evidence>
<dbReference type="InterPro" id="IPR050188">
    <property type="entry name" value="RluA_PseudoU_synthase"/>
</dbReference>
<evidence type="ECO:0000259" key="4">
    <source>
        <dbReference type="Pfam" id="PF00849"/>
    </source>
</evidence>
<comment type="similarity">
    <text evidence="2 3">Belongs to the pseudouridine synthase RluA family.</text>
</comment>
<evidence type="ECO:0000256" key="3">
    <source>
        <dbReference type="RuleBase" id="RU362028"/>
    </source>
</evidence>
<sequence length="300" mass="32237">MKITWQNEGGPVSMKSFLSRHGISMRLIKDVKHGNGDFLVNNQAQTGVITVAHGDSAGIELPAEAADPLVASSDQPIDVLAEDENWLVVAKPAGLTSVPGPSDHADTLVNRVKGYLIREQAENLKPHLITRLDRDTSGLVLVAKHRVAQSMLTNPAVAKSLTKTYLAWVSGVLTPASGLIQAPIGRPTDSPRRAVMATGQAASTKYWVEQTFGNQVTQVKLALITGRTHQIRVHLTSLGHPLLGDELYGGDQALIQRQALHAATLAFDDPFSGQHREFAAPLPADLAQLVTTLNKADIKK</sequence>
<protein>
    <recommendedName>
        <fullName evidence="3">Pseudouridine synthase</fullName>
        <ecNumber evidence="3">5.4.99.-</ecNumber>
    </recommendedName>
</protein>
<dbReference type="EMBL" id="JBHSSE010000027">
    <property type="protein sequence ID" value="MFC6202653.1"/>
    <property type="molecule type" value="Genomic_DNA"/>
</dbReference>
<keyword evidence="3 5" id="KW-0413">Isomerase</keyword>
<name>A0ABW1SMZ9_9LACO</name>
<dbReference type="PANTHER" id="PTHR21600">
    <property type="entry name" value="MITOCHONDRIAL RNA PSEUDOURIDINE SYNTHASE"/>
    <property type="match status" value="1"/>
</dbReference>
<dbReference type="CDD" id="cd02869">
    <property type="entry name" value="PseudoU_synth_RluA_like"/>
    <property type="match status" value="1"/>
</dbReference>
<dbReference type="Gene3D" id="3.30.2350.10">
    <property type="entry name" value="Pseudouridine synthase"/>
    <property type="match status" value="1"/>
</dbReference>
<dbReference type="NCBIfam" id="TIGR00005">
    <property type="entry name" value="rluA_subfam"/>
    <property type="match status" value="1"/>
</dbReference>
<dbReference type="InterPro" id="IPR006225">
    <property type="entry name" value="PsdUridine_synth_RluC/D"/>
</dbReference>
<reference evidence="6" key="1">
    <citation type="journal article" date="2019" name="Int. J. Syst. Evol. Microbiol.">
        <title>The Global Catalogue of Microorganisms (GCM) 10K type strain sequencing project: providing services to taxonomists for standard genome sequencing and annotation.</title>
        <authorList>
            <consortium name="The Broad Institute Genomics Platform"/>
            <consortium name="The Broad Institute Genome Sequencing Center for Infectious Disease"/>
            <person name="Wu L."/>
            <person name="Ma J."/>
        </authorList>
    </citation>
    <scope>NUCLEOTIDE SEQUENCE [LARGE SCALE GENOMIC DNA]</scope>
    <source>
        <strain evidence="6">CCM 8930</strain>
    </source>
</reference>
<comment type="caution">
    <text evidence="5">The sequence shown here is derived from an EMBL/GenBank/DDBJ whole genome shotgun (WGS) entry which is preliminary data.</text>
</comment>
<dbReference type="SUPFAM" id="SSF55120">
    <property type="entry name" value="Pseudouridine synthase"/>
    <property type="match status" value="1"/>
</dbReference>
<dbReference type="EC" id="5.4.99.-" evidence="3"/>
<dbReference type="PROSITE" id="PS01129">
    <property type="entry name" value="PSI_RLU"/>
    <property type="match status" value="1"/>
</dbReference>
<dbReference type="PANTHER" id="PTHR21600:SF35">
    <property type="entry name" value="PSEUDOURIDINE SYNTHASE"/>
    <property type="match status" value="1"/>
</dbReference>
<keyword evidence="6" id="KW-1185">Reference proteome</keyword>
<dbReference type="Proteomes" id="UP001596171">
    <property type="component" value="Unassembled WGS sequence"/>
</dbReference>
<gene>
    <name evidence="5" type="ORF">ACFP1L_12345</name>
</gene>
<evidence type="ECO:0000256" key="2">
    <source>
        <dbReference type="ARBA" id="ARBA00010876"/>
    </source>
</evidence>
<dbReference type="InterPro" id="IPR006145">
    <property type="entry name" value="PsdUridine_synth_RsuA/RluA"/>
</dbReference>
<dbReference type="Pfam" id="PF00849">
    <property type="entry name" value="PseudoU_synth_2"/>
    <property type="match status" value="1"/>
</dbReference>
<evidence type="ECO:0000256" key="1">
    <source>
        <dbReference type="ARBA" id="ARBA00000073"/>
    </source>
</evidence>
<feature type="domain" description="Pseudouridine synthase RsuA/RluA-like" evidence="4">
    <location>
        <begin position="85"/>
        <end position="236"/>
    </location>
</feature>
<dbReference type="GO" id="GO:0016853">
    <property type="term" value="F:isomerase activity"/>
    <property type="evidence" value="ECO:0007669"/>
    <property type="project" value="UniProtKB-KW"/>
</dbReference>
<dbReference type="InterPro" id="IPR006224">
    <property type="entry name" value="PsdUridine_synth_RluA-like_CS"/>
</dbReference>
<proteinExistence type="inferred from homology"/>
<evidence type="ECO:0000313" key="6">
    <source>
        <dbReference type="Proteomes" id="UP001596171"/>
    </source>
</evidence>
<organism evidence="5 6">
    <name type="scientific">Lactiplantibacillus nangangensis</name>
    <dbReference type="NCBI Taxonomy" id="2559917"/>
    <lineage>
        <taxon>Bacteria</taxon>
        <taxon>Bacillati</taxon>
        <taxon>Bacillota</taxon>
        <taxon>Bacilli</taxon>
        <taxon>Lactobacillales</taxon>
        <taxon>Lactobacillaceae</taxon>
        <taxon>Lactiplantibacillus</taxon>
    </lineage>
</organism>
<dbReference type="InterPro" id="IPR020103">
    <property type="entry name" value="PsdUridine_synth_cat_dom_sf"/>
</dbReference>
<dbReference type="RefSeq" id="WP_137616798.1">
    <property type="nucleotide sequence ID" value="NZ_BJDI01000011.1"/>
</dbReference>